<dbReference type="PANTHER" id="PTHR32089:SF112">
    <property type="entry name" value="LYSOZYME-LIKE PROTEIN-RELATED"/>
    <property type="match status" value="1"/>
</dbReference>
<keyword evidence="4" id="KW-0472">Membrane</keyword>
<sequence length="566" mass="61059">MKKRSINIFSIYAKIIMLIIGCVLLFLLLNIVYIIPQSRSAIQKVTENNMQDIVTLSSQLVDDLVEENGEENTDYEILKTRLDGKGLNGISSSYVYVVDGEGTFLYHKKEDKLGTTVFNDNVAAILKAIPTGNYEENGVFHYVDENGVTKYGSYQVISSTKWVAVIVANETEIMAEINTVRNASIMLSVLLGLILLGFSILAAAGITRPIRRLTGIIKQVGDLNFTKSGDLEKMEKNKDETGIMAVAIGEMEQNLRDLVGRISATSDNLAEHAETLSDITFKIDSANADNSATSEELAASMQETSASTDLISNNTNSIKEKADEIADSALNSADMAKEISEKAAGIHQETIAASQKTKTIYDEIDAQGKEALEKSKAVEKVNTLAGAIQDISSQTNLLALNASIEAARAGDAGKGFAVVATEIGSLANQSSETVNDIMQIVAEVQDAVNEMSKCLQRTLDYVSNDVAADYDKFLDMSEQYEADAKGFSDALSSIYDQIGELQEATNDISTSVADISKTIGEAATAVTTVAEKTTDVAQLSEGVVTVVAETKDNSNELKEIRNSFTI</sequence>
<dbReference type="OrthoDB" id="5449717at2"/>
<dbReference type="GO" id="GO:0016020">
    <property type="term" value="C:membrane"/>
    <property type="evidence" value="ECO:0007669"/>
    <property type="project" value="InterPro"/>
</dbReference>
<dbReference type="SMART" id="SM00304">
    <property type="entry name" value="HAMP"/>
    <property type="match status" value="1"/>
</dbReference>
<keyword evidence="4" id="KW-1133">Transmembrane helix</keyword>
<feature type="transmembrane region" description="Helical" evidence="4">
    <location>
        <begin position="185"/>
        <end position="206"/>
    </location>
</feature>
<dbReference type="Gene3D" id="1.10.287.950">
    <property type="entry name" value="Methyl-accepting chemotaxis protein"/>
    <property type="match status" value="1"/>
</dbReference>
<reference evidence="8" key="1">
    <citation type="submission" date="2016-11" db="EMBL/GenBank/DDBJ databases">
        <authorList>
            <person name="Varghese N."/>
            <person name="Submissions S."/>
        </authorList>
    </citation>
    <scope>NUCLEOTIDE SEQUENCE [LARGE SCALE GENOMIC DNA]</scope>
    <source>
        <strain evidence="8">DSM 3071</strain>
    </source>
</reference>
<dbReference type="EMBL" id="FQXK01000012">
    <property type="protein sequence ID" value="SHI13853.1"/>
    <property type="molecule type" value="Genomic_DNA"/>
</dbReference>
<dbReference type="CDD" id="cd06225">
    <property type="entry name" value="HAMP"/>
    <property type="match status" value="1"/>
</dbReference>
<accession>A0A1M5YQK7</accession>
<feature type="transmembrane region" description="Helical" evidence="4">
    <location>
        <begin position="12"/>
        <end position="35"/>
    </location>
</feature>
<comment type="similarity">
    <text evidence="2">Belongs to the methyl-accepting chemotaxis (MCP) protein family.</text>
</comment>
<evidence type="ECO:0000256" key="2">
    <source>
        <dbReference type="ARBA" id="ARBA00029447"/>
    </source>
</evidence>
<dbReference type="PROSITE" id="PS50111">
    <property type="entry name" value="CHEMOTAXIS_TRANSDUC_2"/>
    <property type="match status" value="1"/>
</dbReference>
<dbReference type="RefSeq" id="WP_073386932.1">
    <property type="nucleotide sequence ID" value="NZ_FQXK01000012.1"/>
</dbReference>
<feature type="domain" description="Methyl-accepting transducer" evidence="5">
    <location>
        <begin position="272"/>
        <end position="530"/>
    </location>
</feature>
<keyword evidence="4" id="KW-0812">Transmembrane</keyword>
<gene>
    <name evidence="7" type="ORF">SAMN02745229_01652</name>
</gene>
<evidence type="ECO:0000256" key="4">
    <source>
        <dbReference type="SAM" id="Phobius"/>
    </source>
</evidence>
<dbReference type="Gene3D" id="3.30.450.20">
    <property type="entry name" value="PAS domain"/>
    <property type="match status" value="1"/>
</dbReference>
<dbReference type="PANTHER" id="PTHR32089">
    <property type="entry name" value="METHYL-ACCEPTING CHEMOTAXIS PROTEIN MCPB"/>
    <property type="match status" value="1"/>
</dbReference>
<dbReference type="SUPFAM" id="SSF58104">
    <property type="entry name" value="Methyl-accepting chemotaxis protein (MCP) signaling domain"/>
    <property type="match status" value="1"/>
</dbReference>
<dbReference type="AlphaFoldDB" id="A0A1M5YQK7"/>
<dbReference type="Proteomes" id="UP000184278">
    <property type="component" value="Unassembled WGS sequence"/>
</dbReference>
<keyword evidence="1 3" id="KW-0807">Transducer</keyword>
<dbReference type="SMART" id="SM00283">
    <property type="entry name" value="MA"/>
    <property type="match status" value="1"/>
</dbReference>
<dbReference type="STRING" id="1121131.SAMN02745229_01652"/>
<protein>
    <submittedName>
        <fullName evidence="7">Methyl-accepting chemotaxis protein</fullName>
    </submittedName>
</protein>
<evidence type="ECO:0000259" key="5">
    <source>
        <dbReference type="PROSITE" id="PS50111"/>
    </source>
</evidence>
<organism evidence="7 8">
    <name type="scientific">Butyrivibrio fibrisolvens DSM 3071</name>
    <dbReference type="NCBI Taxonomy" id="1121131"/>
    <lineage>
        <taxon>Bacteria</taxon>
        <taxon>Bacillati</taxon>
        <taxon>Bacillota</taxon>
        <taxon>Clostridia</taxon>
        <taxon>Lachnospirales</taxon>
        <taxon>Lachnospiraceae</taxon>
        <taxon>Butyrivibrio</taxon>
    </lineage>
</organism>
<dbReference type="Pfam" id="PF00015">
    <property type="entry name" value="MCPsignal"/>
    <property type="match status" value="1"/>
</dbReference>
<evidence type="ECO:0000256" key="1">
    <source>
        <dbReference type="ARBA" id="ARBA00023224"/>
    </source>
</evidence>
<evidence type="ECO:0000313" key="7">
    <source>
        <dbReference type="EMBL" id="SHI13853.1"/>
    </source>
</evidence>
<dbReference type="PROSITE" id="PS50885">
    <property type="entry name" value="HAMP"/>
    <property type="match status" value="1"/>
</dbReference>
<dbReference type="InterPro" id="IPR004089">
    <property type="entry name" value="MCPsignal_dom"/>
</dbReference>
<dbReference type="InterPro" id="IPR003660">
    <property type="entry name" value="HAMP_dom"/>
</dbReference>
<name>A0A1M5YQK7_BUTFI</name>
<dbReference type="GO" id="GO:0007165">
    <property type="term" value="P:signal transduction"/>
    <property type="evidence" value="ECO:0007669"/>
    <property type="project" value="UniProtKB-KW"/>
</dbReference>
<evidence type="ECO:0000256" key="3">
    <source>
        <dbReference type="PROSITE-ProRule" id="PRU00284"/>
    </source>
</evidence>
<keyword evidence="8" id="KW-1185">Reference proteome</keyword>
<dbReference type="CDD" id="cd18774">
    <property type="entry name" value="PDC2_HK_sensor"/>
    <property type="match status" value="1"/>
</dbReference>
<evidence type="ECO:0000259" key="6">
    <source>
        <dbReference type="PROSITE" id="PS50885"/>
    </source>
</evidence>
<dbReference type="GeneID" id="89511909"/>
<evidence type="ECO:0000313" key="8">
    <source>
        <dbReference type="Proteomes" id="UP000184278"/>
    </source>
</evidence>
<feature type="domain" description="HAMP" evidence="6">
    <location>
        <begin position="204"/>
        <end position="260"/>
    </location>
</feature>
<proteinExistence type="inferred from homology"/>